<keyword evidence="1" id="KW-1133">Transmembrane helix</keyword>
<feature type="transmembrane region" description="Helical" evidence="1">
    <location>
        <begin position="42"/>
        <end position="60"/>
    </location>
</feature>
<evidence type="ECO:0000313" key="3">
    <source>
        <dbReference type="Proteomes" id="UP000026997"/>
    </source>
</evidence>
<reference evidence="2 3" key="1">
    <citation type="journal article" date="2014" name="Appl. Environ. Microbiol.">
        <title>Comparative genomic and morphological analysis of Listeria phages isolated from farm environments.</title>
        <authorList>
            <person name="Denes T."/>
            <person name="Vongkamjan K."/>
            <person name="Ackermann H.W."/>
            <person name="Moreno Switt A.I."/>
            <person name="Wiedmann M."/>
            <person name="den Bakker H.C."/>
        </authorList>
    </citation>
    <scope>NUCLEOTIDE SEQUENCE [LARGE SCALE GENOMIC DNA]</scope>
</reference>
<evidence type="ECO:0008006" key="4">
    <source>
        <dbReference type="Google" id="ProtNLM"/>
    </source>
</evidence>
<keyword evidence="1" id="KW-0812">Transmembrane</keyword>
<dbReference type="RefSeq" id="YP_009044472.1">
    <property type="nucleotide sequence ID" value="NC_024383.1"/>
</dbReference>
<feature type="transmembrane region" description="Helical" evidence="1">
    <location>
        <begin position="6"/>
        <end position="21"/>
    </location>
</feature>
<gene>
    <name evidence="2" type="ORF">LP083-2_015</name>
</gene>
<dbReference type="KEGG" id="vg:19735582"/>
<proteinExistence type="predicted"/>
<keyword evidence="3" id="KW-1185">Reference proteome</keyword>
<keyword evidence="1" id="KW-0472">Membrane</keyword>
<name>A0A059T5P0_9CAUD</name>
<dbReference type="GeneID" id="19735582"/>
<accession>A0A059T5P0</accession>
<organism evidence="2 3">
    <name type="scientific">Listeria phage LP-083-2</name>
    <dbReference type="NCBI Taxonomy" id="1458855"/>
    <lineage>
        <taxon>Viruses</taxon>
        <taxon>Duplodnaviria</taxon>
        <taxon>Heunggongvirae</taxon>
        <taxon>Uroviricota</taxon>
        <taxon>Caudoviricetes</taxon>
        <taxon>Herelleviridae</taxon>
        <taxon>Jasinskavirinae</taxon>
        <taxon>Pecentumvirus</taxon>
        <taxon>Pecentumvirus LP0832</taxon>
    </lineage>
</organism>
<dbReference type="Proteomes" id="UP000026997">
    <property type="component" value="Segment"/>
</dbReference>
<sequence>MLLFIMNVISVAILMSTFYYIRNISPFYYERTTRLVNHLVDIELILGLFIWLVFIISITFV</sequence>
<protein>
    <recommendedName>
        <fullName evidence="4">Transmembrane protein</fullName>
    </recommendedName>
</protein>
<dbReference type="EMBL" id="KJ094030">
    <property type="protein sequence ID" value="AHL19223.1"/>
    <property type="molecule type" value="Genomic_DNA"/>
</dbReference>
<evidence type="ECO:0000256" key="1">
    <source>
        <dbReference type="SAM" id="Phobius"/>
    </source>
</evidence>
<evidence type="ECO:0000313" key="2">
    <source>
        <dbReference type="EMBL" id="AHL19223.1"/>
    </source>
</evidence>